<comment type="similarity">
    <text evidence="2 6">Belongs to the metallo-dependent hydrolases superfamily. DHOase family. Class I DHOase subfamily.</text>
</comment>
<keyword evidence="9" id="KW-1185">Reference proteome</keyword>
<dbReference type="InterPro" id="IPR050138">
    <property type="entry name" value="DHOase/Allantoinase_Hydrolase"/>
</dbReference>
<evidence type="ECO:0000256" key="4">
    <source>
        <dbReference type="ARBA" id="ARBA00022801"/>
    </source>
</evidence>
<feature type="binding site" evidence="6">
    <location>
        <position position="58"/>
    </location>
    <ligand>
        <name>Zn(2+)</name>
        <dbReference type="ChEBI" id="CHEBI:29105"/>
        <label>1</label>
    </ligand>
</feature>
<dbReference type="EC" id="3.5.2.3" evidence="6"/>
<feature type="binding site" evidence="6">
    <location>
        <position position="92"/>
    </location>
    <ligand>
        <name>substrate</name>
    </ligand>
</feature>
<dbReference type="NCBIfam" id="TIGR00857">
    <property type="entry name" value="pyrC_multi"/>
    <property type="match status" value="1"/>
</dbReference>
<dbReference type="PANTHER" id="PTHR43668:SF2">
    <property type="entry name" value="ALLANTOINASE"/>
    <property type="match status" value="1"/>
</dbReference>
<dbReference type="GO" id="GO:0005737">
    <property type="term" value="C:cytoplasm"/>
    <property type="evidence" value="ECO:0007669"/>
    <property type="project" value="TreeGrafter"/>
</dbReference>
<dbReference type="Gene3D" id="3.20.20.140">
    <property type="entry name" value="Metal-dependent hydrolases"/>
    <property type="match status" value="1"/>
</dbReference>
<name>A0A1G6PSV7_9BACT</name>
<sequence>MIKLIKNANIVSHSTNGIYDVLIEGNKILKIDKYIDVDADEIIYADNKTLVPGLIDMHVHFRQPGFDHRETLETGSLAALHGGVTTVGMMPNTKPAIDNSIMIEYIQNKSKELDLINILPIGAITKGREGKELAGMQGMTDKGAIAFSDDGAPVYDPNIMYRAAQYSLMTKKPLINHAEVPELAKGNMREGEASCKIGVYGIPEIAESIMVARDIEISKYTGAHVHIAHVSTSQTVDLLKYAKMQDLKVTSEVTHNHLLLNEEACENYSTDTKINPPLPDKKSQKALIEAIRDNTINMIVSDHAPYAKYEKEVEFETAPTGISGVETLLSGIIKLSKEQKIELKDLIEKVTYNPANIFRLENIGDIKEGYNADIVIVDVDREWEITESTLKSKGKNTPFLNTFMPGVVEKVFVNGEIKYQEKELIK</sequence>
<dbReference type="STRING" id="28234.SAMN04488588_1865"/>
<protein>
    <recommendedName>
        <fullName evidence="6">Dihydroorotase</fullName>
        <shortName evidence="6">DHOase</shortName>
        <ecNumber evidence="6">3.5.2.3</ecNumber>
    </recommendedName>
</protein>
<dbReference type="SUPFAM" id="SSF51556">
    <property type="entry name" value="Metallo-dependent hydrolases"/>
    <property type="match status" value="1"/>
</dbReference>
<comment type="pathway">
    <text evidence="6">Pyrimidine metabolism; UMP biosynthesis via de novo pathway; (S)-dihydroorotate from bicarbonate: step 3/3.</text>
</comment>
<accession>A0A1G6PSV7</accession>
<feature type="domain" description="Dihydroorotase catalytic" evidence="7">
    <location>
        <begin position="48"/>
        <end position="233"/>
    </location>
</feature>
<evidence type="ECO:0000259" key="7">
    <source>
        <dbReference type="Pfam" id="PF12890"/>
    </source>
</evidence>
<dbReference type="SUPFAM" id="SSF51338">
    <property type="entry name" value="Composite domain of metallo-dependent hydrolases"/>
    <property type="match status" value="1"/>
</dbReference>
<dbReference type="InterPro" id="IPR024403">
    <property type="entry name" value="DHOase_cat"/>
</dbReference>
<evidence type="ECO:0000256" key="2">
    <source>
        <dbReference type="ARBA" id="ARBA00010286"/>
    </source>
</evidence>
<dbReference type="GO" id="GO:0004151">
    <property type="term" value="F:dihydroorotase activity"/>
    <property type="evidence" value="ECO:0007669"/>
    <property type="project" value="UniProtKB-UniRule"/>
</dbReference>
<dbReference type="PROSITE" id="PS00482">
    <property type="entry name" value="DIHYDROOROTASE_1"/>
    <property type="match status" value="1"/>
</dbReference>
<dbReference type="PANTHER" id="PTHR43668">
    <property type="entry name" value="ALLANTOINASE"/>
    <property type="match status" value="1"/>
</dbReference>
<feature type="binding site" evidence="6">
    <location>
        <position position="177"/>
    </location>
    <ligand>
        <name>Zn(2+)</name>
        <dbReference type="ChEBI" id="CHEBI:29105"/>
        <label>2</label>
    </ligand>
</feature>
<organism evidence="8 9">
    <name type="scientific">Geotoga petraea</name>
    <dbReference type="NCBI Taxonomy" id="28234"/>
    <lineage>
        <taxon>Bacteria</taxon>
        <taxon>Thermotogati</taxon>
        <taxon>Thermotogota</taxon>
        <taxon>Thermotogae</taxon>
        <taxon>Petrotogales</taxon>
        <taxon>Petrotogaceae</taxon>
        <taxon>Geotoga</taxon>
    </lineage>
</organism>
<keyword evidence="6" id="KW-0862">Zinc</keyword>
<evidence type="ECO:0000256" key="1">
    <source>
        <dbReference type="ARBA" id="ARBA00002368"/>
    </source>
</evidence>
<dbReference type="InterPro" id="IPR011059">
    <property type="entry name" value="Metal-dep_hydrolase_composite"/>
</dbReference>
<keyword evidence="5 6" id="KW-0665">Pyrimidine biosynthesis</keyword>
<dbReference type="Pfam" id="PF12890">
    <property type="entry name" value="DHOase"/>
    <property type="match status" value="1"/>
</dbReference>
<dbReference type="HAMAP" id="MF_00220_B">
    <property type="entry name" value="PyrC_classI_B"/>
    <property type="match status" value="1"/>
</dbReference>
<feature type="binding site" evidence="6">
    <location>
        <position position="302"/>
    </location>
    <ligand>
        <name>Zn(2+)</name>
        <dbReference type="ChEBI" id="CHEBI:29105"/>
        <label>1</label>
    </ligand>
</feature>
<dbReference type="UniPathway" id="UPA00070">
    <property type="reaction ID" value="UER00117"/>
</dbReference>
<feature type="binding site" evidence="6">
    <location>
        <position position="150"/>
    </location>
    <ligand>
        <name>Zn(2+)</name>
        <dbReference type="ChEBI" id="CHEBI:29105"/>
        <label>2</label>
    </ligand>
</feature>
<proteinExistence type="inferred from homology"/>
<feature type="binding site" evidence="6">
    <location>
        <position position="275"/>
    </location>
    <ligand>
        <name>substrate</name>
    </ligand>
</feature>
<dbReference type="GO" id="GO:0004038">
    <property type="term" value="F:allantoinase activity"/>
    <property type="evidence" value="ECO:0007669"/>
    <property type="project" value="TreeGrafter"/>
</dbReference>
<comment type="function">
    <text evidence="1 6">Catalyzes the reversible cyclization of carbamoyl aspartate to dihydroorotate.</text>
</comment>
<dbReference type="InterPro" id="IPR004722">
    <property type="entry name" value="DHOase"/>
</dbReference>
<reference evidence="8 9" key="1">
    <citation type="submission" date="2016-10" db="EMBL/GenBank/DDBJ databases">
        <authorList>
            <person name="de Groot N.N."/>
        </authorList>
    </citation>
    <scope>NUCLEOTIDE SEQUENCE [LARGE SCALE GENOMIC DNA]</scope>
    <source>
        <strain evidence="8 9">WG14</strain>
    </source>
</reference>
<dbReference type="CDD" id="cd01317">
    <property type="entry name" value="DHOase_IIa"/>
    <property type="match status" value="1"/>
</dbReference>
<dbReference type="GO" id="GO:0008270">
    <property type="term" value="F:zinc ion binding"/>
    <property type="evidence" value="ECO:0007669"/>
    <property type="project" value="UniProtKB-UniRule"/>
</dbReference>
<evidence type="ECO:0000256" key="5">
    <source>
        <dbReference type="ARBA" id="ARBA00022975"/>
    </source>
</evidence>
<dbReference type="GO" id="GO:0006145">
    <property type="term" value="P:purine nucleobase catabolic process"/>
    <property type="evidence" value="ECO:0007669"/>
    <property type="project" value="TreeGrafter"/>
</dbReference>
<feature type="binding site" evidence="6">
    <location>
        <begin position="60"/>
        <end position="62"/>
    </location>
    <ligand>
        <name>substrate</name>
    </ligand>
</feature>
<keyword evidence="4 6" id="KW-0378">Hydrolase</keyword>
<dbReference type="AlphaFoldDB" id="A0A1G6PSV7"/>
<dbReference type="Gene3D" id="2.30.40.10">
    <property type="entry name" value="Urease, subunit C, domain 1"/>
    <property type="match status" value="1"/>
</dbReference>
<keyword evidence="3 6" id="KW-0479">Metal-binding</keyword>
<dbReference type="Proteomes" id="UP000199322">
    <property type="component" value="Unassembled WGS sequence"/>
</dbReference>
<gene>
    <name evidence="6" type="primary">pyrC</name>
    <name evidence="8" type="ORF">SAMN04488588_1865</name>
</gene>
<comment type="catalytic activity">
    <reaction evidence="6">
        <text>(S)-dihydroorotate + H2O = N-carbamoyl-L-aspartate + H(+)</text>
        <dbReference type="Rhea" id="RHEA:24296"/>
        <dbReference type="ChEBI" id="CHEBI:15377"/>
        <dbReference type="ChEBI" id="CHEBI:15378"/>
        <dbReference type="ChEBI" id="CHEBI:30864"/>
        <dbReference type="ChEBI" id="CHEBI:32814"/>
        <dbReference type="EC" id="3.5.2.3"/>
    </reaction>
</comment>
<evidence type="ECO:0000256" key="3">
    <source>
        <dbReference type="ARBA" id="ARBA00022723"/>
    </source>
</evidence>
<dbReference type="EMBL" id="FMYV01000009">
    <property type="protein sequence ID" value="SDC82477.1"/>
    <property type="molecule type" value="Genomic_DNA"/>
</dbReference>
<evidence type="ECO:0000256" key="6">
    <source>
        <dbReference type="HAMAP-Rule" id="MF_00220"/>
    </source>
</evidence>
<dbReference type="InterPro" id="IPR032466">
    <property type="entry name" value="Metal_Hydrolase"/>
</dbReference>
<feature type="binding site" evidence="6">
    <location>
        <position position="150"/>
    </location>
    <ligand>
        <name>Zn(2+)</name>
        <dbReference type="ChEBI" id="CHEBI:29105"/>
        <label>1</label>
    </ligand>
</feature>
<feature type="binding site" evidence="6">
    <location>
        <position position="60"/>
    </location>
    <ligand>
        <name>Zn(2+)</name>
        <dbReference type="ChEBI" id="CHEBI:29105"/>
        <label>1</label>
    </ligand>
</feature>
<evidence type="ECO:0000313" key="8">
    <source>
        <dbReference type="EMBL" id="SDC82477.1"/>
    </source>
</evidence>
<dbReference type="RefSeq" id="WP_091405164.1">
    <property type="nucleotide sequence ID" value="NZ_FMYV01000009.1"/>
</dbReference>
<dbReference type="InterPro" id="IPR002195">
    <property type="entry name" value="Dihydroorotase_CS"/>
</dbReference>
<comment type="cofactor">
    <cofactor evidence="6">
        <name>Zn(2+)</name>
        <dbReference type="ChEBI" id="CHEBI:29105"/>
    </cofactor>
    <text evidence="6">Binds 2 Zn(2+) ions per subunit.</text>
</comment>
<feature type="active site" evidence="6">
    <location>
        <position position="302"/>
    </location>
</feature>
<evidence type="ECO:0000313" key="9">
    <source>
        <dbReference type="Proteomes" id="UP000199322"/>
    </source>
</evidence>
<feature type="binding site" evidence="6">
    <location>
        <position position="229"/>
    </location>
    <ligand>
        <name>Zn(2+)</name>
        <dbReference type="ChEBI" id="CHEBI:29105"/>
        <label>2</label>
    </ligand>
</feature>
<dbReference type="GO" id="GO:0044205">
    <property type="term" value="P:'de novo' UMP biosynthetic process"/>
    <property type="evidence" value="ECO:0007669"/>
    <property type="project" value="UniProtKB-UniRule"/>
</dbReference>
<comment type="caution">
    <text evidence="6">Lacks conserved residue(s) required for the propagation of feature annotation.</text>
</comment>